<keyword evidence="2" id="KW-1185">Reference proteome</keyword>
<protein>
    <submittedName>
        <fullName evidence="1">Uncharacterized protein</fullName>
    </submittedName>
</protein>
<dbReference type="OrthoDB" id="10320613at2759"/>
<evidence type="ECO:0000313" key="1">
    <source>
        <dbReference type="EMBL" id="EME27263.1"/>
    </source>
</evidence>
<dbReference type="Proteomes" id="UP000030680">
    <property type="component" value="Unassembled WGS sequence"/>
</dbReference>
<dbReference type="RefSeq" id="XP_005703783.1">
    <property type="nucleotide sequence ID" value="XM_005703726.1"/>
</dbReference>
<accession>M2XUD1</accession>
<proteinExistence type="predicted"/>
<dbReference type="KEGG" id="gsl:Gasu_51220"/>
<dbReference type="GeneID" id="17086187"/>
<evidence type="ECO:0000313" key="2">
    <source>
        <dbReference type="Proteomes" id="UP000030680"/>
    </source>
</evidence>
<dbReference type="AlphaFoldDB" id="M2XUD1"/>
<name>M2XUD1_GALSU</name>
<dbReference type="EMBL" id="KB454534">
    <property type="protein sequence ID" value="EME27263.1"/>
    <property type="molecule type" value="Genomic_DNA"/>
</dbReference>
<reference evidence="2" key="1">
    <citation type="journal article" date="2013" name="Science">
        <title>Gene transfer from bacteria and archaea facilitated evolution of an extremophilic eukaryote.</title>
        <authorList>
            <person name="Schonknecht G."/>
            <person name="Chen W.H."/>
            <person name="Ternes C.M."/>
            <person name="Barbier G.G."/>
            <person name="Shrestha R.P."/>
            <person name="Stanke M."/>
            <person name="Brautigam A."/>
            <person name="Baker B.J."/>
            <person name="Banfield J.F."/>
            <person name="Garavito R.M."/>
            <person name="Carr K."/>
            <person name="Wilkerson C."/>
            <person name="Rensing S.A."/>
            <person name="Gagneul D."/>
            <person name="Dickenson N.E."/>
            <person name="Oesterhelt C."/>
            <person name="Lercher M.J."/>
            <person name="Weber A.P."/>
        </authorList>
    </citation>
    <scope>NUCLEOTIDE SEQUENCE [LARGE SCALE GENOMIC DNA]</scope>
    <source>
        <strain evidence="2">074W</strain>
    </source>
</reference>
<organism evidence="1 2">
    <name type="scientific">Galdieria sulphuraria</name>
    <name type="common">Red alga</name>
    <dbReference type="NCBI Taxonomy" id="130081"/>
    <lineage>
        <taxon>Eukaryota</taxon>
        <taxon>Rhodophyta</taxon>
        <taxon>Bangiophyceae</taxon>
        <taxon>Galdieriales</taxon>
        <taxon>Galdieriaceae</taxon>
        <taxon>Galdieria</taxon>
    </lineage>
</organism>
<dbReference type="Gramene" id="EME27263">
    <property type="protein sequence ID" value="EME27263"/>
    <property type="gene ID" value="Gasu_51220"/>
</dbReference>
<gene>
    <name evidence="1" type="ORF">Gasu_51220</name>
</gene>
<sequence length="183" mass="21490">MQSFSRLRVRVEDLSNKVIQLLNDYKLSETMSQDWNESFREQLYEKYVSIVTLEHLLRRDLETLFLSSSEWILKPKVPGEETLQALPDLLRTKPDQEYLKYLNDSYSLYLKESEVDEKDSHALNLRILSIRRVCNTLLEKVERFLEQDSSSGNPFIKSAEEQSDKSVENSLSWLMYEKGIGLS</sequence>